<gene>
    <name evidence="1" type="ORF">A33Q_2972</name>
</gene>
<comment type="caution">
    <text evidence="1">The sequence shown here is derived from an EMBL/GenBank/DDBJ whole genome shotgun (WGS) entry which is preliminary data.</text>
</comment>
<dbReference type="AlphaFoldDB" id="S2DF25"/>
<proteinExistence type="predicted"/>
<accession>S2DF25</accession>
<protein>
    <submittedName>
        <fullName evidence="1">Uncharacterized protein</fullName>
    </submittedName>
</protein>
<dbReference type="EMBL" id="ALWO02000037">
    <property type="protein sequence ID" value="EOZ95610.1"/>
    <property type="molecule type" value="Genomic_DNA"/>
</dbReference>
<sequence length="61" mass="7035">MDAYRLHKVSKVLGNVGEEMLKIGSERSERKDQRSKIQDRCYPTSGIIFIIRNSKVKINVV</sequence>
<evidence type="ECO:0000313" key="1">
    <source>
        <dbReference type="EMBL" id="EOZ95610.1"/>
    </source>
</evidence>
<organism evidence="1 2">
    <name type="scientific">Indibacter alkaliphilus (strain CCUG 57479 / KCTC 22604 / LW1)</name>
    <dbReference type="NCBI Taxonomy" id="1189612"/>
    <lineage>
        <taxon>Bacteria</taxon>
        <taxon>Pseudomonadati</taxon>
        <taxon>Bacteroidota</taxon>
        <taxon>Cytophagia</taxon>
        <taxon>Cytophagales</taxon>
        <taxon>Cyclobacteriaceae</taxon>
    </lineage>
</organism>
<keyword evidence="2" id="KW-1185">Reference proteome</keyword>
<evidence type="ECO:0000313" key="2">
    <source>
        <dbReference type="Proteomes" id="UP000006073"/>
    </source>
</evidence>
<reference evidence="1 2" key="1">
    <citation type="journal article" date="2013" name="Genome Announc.">
        <title>Draft Genome Sequence of Indibacter alkaliphilus Strain LW1T, Isolated from Lonar Lake, a Haloalkaline Lake in the Buldana District of Maharashtra, India.</title>
        <authorList>
            <person name="Singh A."/>
            <person name="Kumar Jangir P."/>
            <person name="Sharma R."/>
            <person name="Singh A."/>
            <person name="Kumar Pinnaka A."/>
            <person name="Shivaji S."/>
        </authorList>
    </citation>
    <scope>NUCLEOTIDE SEQUENCE [LARGE SCALE GENOMIC DNA]</scope>
    <source>
        <strain evidence="2">CCUG 57479 / KCTC 22604 / LW1</strain>
    </source>
</reference>
<dbReference type="STRING" id="1189612.A33Q_2972"/>
<name>S2DF25_INDAL</name>
<dbReference type="Proteomes" id="UP000006073">
    <property type="component" value="Unassembled WGS sequence"/>
</dbReference>